<dbReference type="SMART" id="SM00393">
    <property type="entry name" value="R3H"/>
    <property type="match status" value="1"/>
</dbReference>
<accession>A0AAJ1HTB1</accession>
<organism evidence="9 10">
    <name type="scientific">Limosilactobacillus mucosae</name>
    <name type="common">Lactobacillus mucosae</name>
    <dbReference type="NCBI Taxonomy" id="97478"/>
    <lineage>
        <taxon>Bacteria</taxon>
        <taxon>Bacillati</taxon>
        <taxon>Bacillota</taxon>
        <taxon>Bacilli</taxon>
        <taxon>Lactobacillales</taxon>
        <taxon>Lactobacillaceae</taxon>
        <taxon>Limosilactobacillus</taxon>
    </lineage>
</organism>
<comment type="subunit">
    <text evidence="6">Forms a complex with KhpA.</text>
</comment>
<evidence type="ECO:0000256" key="1">
    <source>
        <dbReference type="ARBA" id="ARBA00022490"/>
    </source>
</evidence>
<feature type="compositionally biased region" description="Polar residues" evidence="7">
    <location>
        <begin position="96"/>
        <end position="112"/>
    </location>
</feature>
<dbReference type="Gene3D" id="3.30.300.20">
    <property type="match status" value="1"/>
</dbReference>
<dbReference type="InterPro" id="IPR038008">
    <property type="entry name" value="Jag_KH"/>
</dbReference>
<evidence type="ECO:0000256" key="5">
    <source>
        <dbReference type="ARBA" id="ARBA00023316"/>
    </source>
</evidence>
<comment type="domain">
    <text evidence="6">Has an N-terminal Jag-N domain and 2 RNA-binding domains (KH and R3H).</text>
</comment>
<dbReference type="InterPro" id="IPR015946">
    <property type="entry name" value="KH_dom-like_a/b"/>
</dbReference>
<dbReference type="PANTHER" id="PTHR35800:SF1">
    <property type="entry name" value="RNA-BINDING PROTEIN KHPB"/>
    <property type="match status" value="1"/>
</dbReference>
<dbReference type="InterPro" id="IPR038247">
    <property type="entry name" value="Jag_N_dom_sf"/>
</dbReference>
<sequence length="291" mass="32412">METFEAQTIDEAVAAALTAFQADRDQLEIQVLEQPRRGFLGIGHRNAKIKAALKQPAQVQPKQKPITEHAVFKADQNTEMTAKPASIKPKAKVESTAESALNQAGKQSSKPSANLKRKVNEADEIDAQEMERRHQINVQKMKQAAQALCEYLKDVLKALGVVAKPEIVKLKAHELTIDLQADNSGRVIGFHGRRINALEQLGTAFLNYHGVDDPGLVLDTSNYRKKRQQSLEKLAARCVTEVIATGQAVFLDPMPARERKYLHRVLEDNPRVKTYSHGRDPYRSVVVAPKN</sequence>
<dbReference type="SUPFAM" id="SSF82708">
    <property type="entry name" value="R3H domain"/>
    <property type="match status" value="1"/>
</dbReference>
<comment type="subcellular location">
    <subcellularLocation>
        <location evidence="6">Cytoplasm</location>
    </subcellularLocation>
</comment>
<dbReference type="InterPro" id="IPR036867">
    <property type="entry name" value="R3H_dom_sf"/>
</dbReference>
<dbReference type="Gene3D" id="3.30.1370.50">
    <property type="entry name" value="R3H-like domain"/>
    <property type="match status" value="1"/>
</dbReference>
<dbReference type="RefSeq" id="WP_272208781.1">
    <property type="nucleotide sequence ID" value="NZ_JAQOMV010000011.1"/>
</dbReference>
<proteinExistence type="inferred from homology"/>
<dbReference type="GO" id="GO:0005737">
    <property type="term" value="C:cytoplasm"/>
    <property type="evidence" value="ECO:0007669"/>
    <property type="project" value="UniProtKB-SubCell"/>
</dbReference>
<keyword evidence="1 6" id="KW-0963">Cytoplasm</keyword>
<evidence type="ECO:0000256" key="4">
    <source>
        <dbReference type="ARBA" id="ARBA00023186"/>
    </source>
</evidence>
<name>A0AAJ1HTB1_LIMMU</name>
<protein>
    <recommendedName>
        <fullName evidence="6">RNA-binding protein KhpB</fullName>
    </recommendedName>
    <alternativeName>
        <fullName evidence="6">RNA-binding protein EloR</fullName>
    </alternativeName>
</protein>
<dbReference type="SMART" id="SM01245">
    <property type="entry name" value="Jag_N"/>
    <property type="match status" value="1"/>
</dbReference>
<comment type="caution">
    <text evidence="9">The sequence shown here is derived from an EMBL/GenBank/DDBJ whole genome shotgun (WGS) entry which is preliminary data.</text>
</comment>
<gene>
    <name evidence="6" type="primary">khpB</name>
    <name evidence="6" type="synonym">eloR</name>
    <name evidence="9" type="ORF">PO250_04650</name>
</gene>
<comment type="caution">
    <text evidence="6">Lacks conserved residue(s) required for the propagation of feature annotation.</text>
</comment>
<dbReference type="Pfam" id="PF01424">
    <property type="entry name" value="R3H"/>
    <property type="match status" value="1"/>
</dbReference>
<dbReference type="InterPro" id="IPR039247">
    <property type="entry name" value="KhpB"/>
</dbReference>
<dbReference type="EMBL" id="JAQONE010000021">
    <property type="protein sequence ID" value="MDC2829593.1"/>
    <property type="molecule type" value="Genomic_DNA"/>
</dbReference>
<keyword evidence="3 6" id="KW-0133">Cell shape</keyword>
<evidence type="ECO:0000256" key="6">
    <source>
        <dbReference type="HAMAP-Rule" id="MF_00867"/>
    </source>
</evidence>
<comment type="similarity">
    <text evidence="6">Belongs to the KhpB RNA-binding protein family.</text>
</comment>
<evidence type="ECO:0000313" key="9">
    <source>
        <dbReference type="EMBL" id="MDC2829593.1"/>
    </source>
</evidence>
<reference evidence="9" key="1">
    <citation type="submission" date="2023-01" db="EMBL/GenBank/DDBJ databases">
        <title>Genome analysis of 13 Lactobacillus isolated from gut of wild boar.</title>
        <authorList>
            <person name="Papp P."/>
            <person name="Libisch B."/>
            <person name="Nagy T."/>
            <person name="Olasz F."/>
        </authorList>
    </citation>
    <scope>NUCLEOTIDE SEQUENCE</scope>
    <source>
        <strain evidence="9">F146</strain>
    </source>
</reference>
<comment type="function">
    <text evidence="6">A probable RNA chaperone. Forms a complex with KhpA which binds to cellular RNA and controls its expression. Plays a role in peptidoglycan (PG) homeostasis and cell length regulation.</text>
</comment>
<dbReference type="Proteomes" id="UP001220670">
    <property type="component" value="Unassembled WGS sequence"/>
</dbReference>
<evidence type="ECO:0000256" key="7">
    <source>
        <dbReference type="SAM" id="MobiDB-lite"/>
    </source>
</evidence>
<dbReference type="PROSITE" id="PS51061">
    <property type="entry name" value="R3H"/>
    <property type="match status" value="1"/>
</dbReference>
<evidence type="ECO:0000259" key="8">
    <source>
        <dbReference type="PROSITE" id="PS51061"/>
    </source>
</evidence>
<dbReference type="CDD" id="cd02644">
    <property type="entry name" value="R3H_jag"/>
    <property type="match status" value="1"/>
</dbReference>
<dbReference type="AlphaFoldDB" id="A0AAJ1HTB1"/>
<dbReference type="CDD" id="cd02414">
    <property type="entry name" value="KH-II_Jag"/>
    <property type="match status" value="1"/>
</dbReference>
<dbReference type="NCBIfam" id="NF041568">
    <property type="entry name" value="Jag_EloR"/>
    <property type="match status" value="1"/>
</dbReference>
<evidence type="ECO:0000256" key="2">
    <source>
        <dbReference type="ARBA" id="ARBA00022884"/>
    </source>
</evidence>
<feature type="region of interest" description="Disordered" evidence="7">
    <location>
        <begin position="74"/>
        <end position="120"/>
    </location>
</feature>
<keyword evidence="2 6" id="KW-0694">RNA-binding</keyword>
<evidence type="ECO:0000256" key="3">
    <source>
        <dbReference type="ARBA" id="ARBA00022960"/>
    </source>
</evidence>
<dbReference type="PANTHER" id="PTHR35800">
    <property type="entry name" value="PROTEIN JAG"/>
    <property type="match status" value="1"/>
</dbReference>
<dbReference type="HAMAP" id="MF_00867">
    <property type="entry name" value="KhpB"/>
    <property type="match status" value="1"/>
</dbReference>
<dbReference type="GO" id="GO:0008360">
    <property type="term" value="P:regulation of cell shape"/>
    <property type="evidence" value="ECO:0007669"/>
    <property type="project" value="UniProtKB-KW"/>
</dbReference>
<dbReference type="GO" id="GO:0009252">
    <property type="term" value="P:peptidoglycan biosynthetic process"/>
    <property type="evidence" value="ECO:0007669"/>
    <property type="project" value="UniProtKB-UniRule"/>
</dbReference>
<keyword evidence="5 6" id="KW-0961">Cell wall biogenesis/degradation</keyword>
<evidence type="ECO:0000313" key="10">
    <source>
        <dbReference type="Proteomes" id="UP001220670"/>
    </source>
</evidence>
<dbReference type="InterPro" id="IPR001374">
    <property type="entry name" value="R3H_dom"/>
</dbReference>
<dbReference type="Pfam" id="PF14804">
    <property type="entry name" value="Jag_N"/>
    <property type="match status" value="1"/>
</dbReference>
<keyword evidence="4 6" id="KW-0143">Chaperone</keyword>
<dbReference type="GO" id="GO:0071555">
    <property type="term" value="P:cell wall organization"/>
    <property type="evidence" value="ECO:0007669"/>
    <property type="project" value="UniProtKB-KW"/>
</dbReference>
<dbReference type="InterPro" id="IPR034079">
    <property type="entry name" value="R3H_KhpB"/>
</dbReference>
<dbReference type="GO" id="GO:0003723">
    <property type="term" value="F:RNA binding"/>
    <property type="evidence" value="ECO:0007669"/>
    <property type="project" value="UniProtKB-UniRule"/>
</dbReference>
<dbReference type="InterPro" id="IPR032782">
    <property type="entry name" value="KhpB_N"/>
</dbReference>
<dbReference type="Gene3D" id="3.30.30.80">
    <property type="entry name" value="probable RNA-binding protein from clostridium symbiosum atcc 14940"/>
    <property type="match status" value="1"/>
</dbReference>
<feature type="domain" description="R3H" evidence="8">
    <location>
        <begin position="225"/>
        <end position="291"/>
    </location>
</feature>